<name>A0A2H0XEW1_UNCKA</name>
<evidence type="ECO:0000313" key="2">
    <source>
        <dbReference type="Proteomes" id="UP000230340"/>
    </source>
</evidence>
<proteinExistence type="predicted"/>
<dbReference type="InterPro" id="IPR014942">
    <property type="entry name" value="AbiEii"/>
</dbReference>
<gene>
    <name evidence="1" type="ORF">COT49_00315</name>
</gene>
<dbReference type="Proteomes" id="UP000230340">
    <property type="component" value="Unassembled WGS sequence"/>
</dbReference>
<dbReference type="AlphaFoldDB" id="A0A2H0XEW1"/>
<evidence type="ECO:0000313" key="1">
    <source>
        <dbReference type="EMBL" id="PIS23401.1"/>
    </source>
</evidence>
<accession>A0A2H0XEW1</accession>
<dbReference type="Gene3D" id="3.10.450.620">
    <property type="entry name" value="JHP933, nucleotidyltransferase-like core domain"/>
    <property type="match status" value="1"/>
</dbReference>
<dbReference type="Pfam" id="PF08843">
    <property type="entry name" value="AbiEii"/>
    <property type="match status" value="1"/>
</dbReference>
<organism evidence="1 2">
    <name type="scientific">candidate division WWE3 bacterium CG08_land_8_20_14_0_20_40_13</name>
    <dbReference type="NCBI Taxonomy" id="1975084"/>
    <lineage>
        <taxon>Bacteria</taxon>
        <taxon>Katanobacteria</taxon>
    </lineage>
</organism>
<dbReference type="EMBL" id="PEYT01000003">
    <property type="protein sequence ID" value="PIS23401.1"/>
    <property type="molecule type" value="Genomic_DNA"/>
</dbReference>
<evidence type="ECO:0008006" key="3">
    <source>
        <dbReference type="Google" id="ProtNLM"/>
    </source>
</evidence>
<sequence length="252" mass="28819">MISESFVKEYASKNQIDPFSALREYLQIVFLNALYESEEALKVDFKGGTCLRIMYNSPRFSEDLDFNCSLSKPVLGNLIESAVLRASKDVPGVYLRNIESLAGISKKIYLKTPLAPMPLTIKLDFSFGEKSLRVLQKTIATELPVQSYSIVRVISKEEILAEKIRTIFQRTKGRDIYDIWYLLNSRILIDKDLVNEKLKMIGKKFDLEEFTDKVASLDKTQIEKDLIKFLPRNQRAVVGKLQELTPGLVNIL</sequence>
<protein>
    <recommendedName>
        <fullName evidence="3">Nucleotidyl transferase AbiEii/AbiGii toxin family protein</fullName>
    </recommendedName>
</protein>
<reference evidence="2" key="1">
    <citation type="submission" date="2017-09" db="EMBL/GenBank/DDBJ databases">
        <title>Depth-based differentiation of microbial function through sediment-hosted aquifers and enrichment of novel symbionts in the deep terrestrial subsurface.</title>
        <authorList>
            <person name="Probst A.J."/>
            <person name="Ladd B."/>
            <person name="Jarett J.K."/>
            <person name="Geller-Mcgrath D.E."/>
            <person name="Sieber C.M.K."/>
            <person name="Emerson J.B."/>
            <person name="Anantharaman K."/>
            <person name="Thomas B.C."/>
            <person name="Malmstrom R."/>
            <person name="Stieglmeier M."/>
            <person name="Klingl A."/>
            <person name="Woyke T."/>
            <person name="Ryan C.M."/>
            <person name="Banfield J.F."/>
        </authorList>
    </citation>
    <scope>NUCLEOTIDE SEQUENCE [LARGE SCALE GENOMIC DNA]</scope>
</reference>
<comment type="caution">
    <text evidence="1">The sequence shown here is derived from an EMBL/GenBank/DDBJ whole genome shotgun (WGS) entry which is preliminary data.</text>
</comment>